<gene>
    <name evidence="1" type="ORF">RJ641_019529</name>
</gene>
<accession>A0AAN8Z0W1</accession>
<reference evidence="1 2" key="1">
    <citation type="submission" date="2023-12" db="EMBL/GenBank/DDBJ databases">
        <title>A high-quality genome assembly for Dillenia turbinata (Dilleniales).</title>
        <authorList>
            <person name="Chanderbali A."/>
        </authorList>
    </citation>
    <scope>NUCLEOTIDE SEQUENCE [LARGE SCALE GENOMIC DNA]</scope>
    <source>
        <strain evidence="1">LSX21</strain>
        <tissue evidence="1">Leaf</tissue>
    </source>
</reference>
<dbReference type="EMBL" id="JBAMMX010000024">
    <property type="protein sequence ID" value="KAK6916668.1"/>
    <property type="molecule type" value="Genomic_DNA"/>
</dbReference>
<evidence type="ECO:0000313" key="2">
    <source>
        <dbReference type="Proteomes" id="UP001370490"/>
    </source>
</evidence>
<protein>
    <submittedName>
        <fullName evidence="1">Uncharacterized protein</fullName>
    </submittedName>
</protein>
<proteinExistence type="predicted"/>
<name>A0AAN8Z0W1_9MAGN</name>
<dbReference type="Proteomes" id="UP001370490">
    <property type="component" value="Unassembled WGS sequence"/>
</dbReference>
<sequence>MRKTLWIEDHPWDDQTRIPLLPFLASLEMKVGSSMKLAPKIASFPSLQHKLQDSLLGHLEETDEEFA</sequence>
<evidence type="ECO:0000313" key="1">
    <source>
        <dbReference type="EMBL" id="KAK6916668.1"/>
    </source>
</evidence>
<comment type="caution">
    <text evidence="1">The sequence shown here is derived from an EMBL/GenBank/DDBJ whole genome shotgun (WGS) entry which is preliminary data.</text>
</comment>
<organism evidence="1 2">
    <name type="scientific">Dillenia turbinata</name>
    <dbReference type="NCBI Taxonomy" id="194707"/>
    <lineage>
        <taxon>Eukaryota</taxon>
        <taxon>Viridiplantae</taxon>
        <taxon>Streptophyta</taxon>
        <taxon>Embryophyta</taxon>
        <taxon>Tracheophyta</taxon>
        <taxon>Spermatophyta</taxon>
        <taxon>Magnoliopsida</taxon>
        <taxon>eudicotyledons</taxon>
        <taxon>Gunneridae</taxon>
        <taxon>Pentapetalae</taxon>
        <taxon>Dilleniales</taxon>
        <taxon>Dilleniaceae</taxon>
        <taxon>Dillenia</taxon>
    </lineage>
</organism>
<dbReference type="AlphaFoldDB" id="A0AAN8Z0W1"/>
<keyword evidence="2" id="KW-1185">Reference proteome</keyword>